<organism evidence="3 4">
    <name type="scientific">Agromyces humatus</name>
    <dbReference type="NCBI Taxonomy" id="279573"/>
    <lineage>
        <taxon>Bacteria</taxon>
        <taxon>Bacillati</taxon>
        <taxon>Actinomycetota</taxon>
        <taxon>Actinomycetes</taxon>
        <taxon>Micrococcales</taxon>
        <taxon>Microbacteriaceae</taxon>
        <taxon>Agromyces</taxon>
    </lineage>
</organism>
<dbReference type="InterPro" id="IPR007253">
    <property type="entry name" value="Cell_wall-bd_2"/>
</dbReference>
<protein>
    <recommendedName>
        <fullName evidence="2">D-glucuronyl C5-epimerase C-terminal domain-containing protein</fullName>
    </recommendedName>
</protein>
<dbReference type="Gene3D" id="3.40.50.12090">
    <property type="match status" value="1"/>
</dbReference>
<dbReference type="Proteomes" id="UP001500506">
    <property type="component" value="Unassembled WGS sequence"/>
</dbReference>
<keyword evidence="4" id="KW-1185">Reference proteome</keyword>
<dbReference type="PANTHER" id="PTHR30032:SF8">
    <property type="entry name" value="GERMINATION-SPECIFIC N-ACETYLMURAMOYL-L-ALANINE AMIDASE"/>
    <property type="match status" value="1"/>
</dbReference>
<proteinExistence type="predicted"/>
<feature type="chain" id="PRO_5047043156" description="D-glucuronyl C5-epimerase C-terminal domain-containing protein" evidence="1">
    <location>
        <begin position="31"/>
        <end position="653"/>
    </location>
</feature>
<feature type="domain" description="D-glucuronyl C5-epimerase C-terminal" evidence="2">
    <location>
        <begin position="446"/>
        <end position="630"/>
    </location>
</feature>
<sequence length="653" mass="68942">MRVRALVAAVAMIGLALPMAVAQSATTADAAQVSPSAAITPLPDGVTRLSGATRYETAVAVSQRYAPGVPVAFVATGADFPDALSAAAAAAVAGGPLLLTQSTKVPDAVRVELGRLKPGRIVVVGGAGVVSAGVVATLHGVAPTSRISGRDRYATGLGVVRSTFTGGADHAIIATGRSFPDALAATGAAGARQAPVILVDGAKSTVPAATLTALTQLGVSSVSIAGGTGVVSRGIQSQLANSGFQVTRHGGASRFDTAALINRAYFPANSATTSFLATGLDFPDALAAGALAGHLAAPLYLTPRNCADHAVSDAITELGAPSRAVMGGTAIVSNAAAANARCVYPVTGEPLDDWTVSGVTLRADVAAPYSDRPPVDVHDPSIRLDSTGLLIYLRRDTGTRSDHPVAYAQYAISALLEHERTGDSLWLERAIRHGQRLIDIHVERSGAWWFPYKHPWTYLQRTMTPPWYSGMAQGEALSLFVRLAEATGQSKWDVAADRTWQSFAQPHSTTAPWSSLVIDRHLYFEEFAGKQIPLLVLNGHLFATFGLYDYWRHTGNAEVARYIDGAVTTVANRMVPLIRVEGGVSYYCVQADYCQIPRWQSEKYHVIHSWQFDTVARITGDARFSTWAEQLRADWSPATAAPFTSTGSDWMAP</sequence>
<keyword evidence="1" id="KW-0732">Signal</keyword>
<dbReference type="SUPFAM" id="SSF48208">
    <property type="entry name" value="Six-hairpin glycosidases"/>
    <property type="match status" value="1"/>
</dbReference>
<evidence type="ECO:0000259" key="2">
    <source>
        <dbReference type="Pfam" id="PF06662"/>
    </source>
</evidence>
<dbReference type="InterPro" id="IPR010598">
    <property type="entry name" value="C5-epim_C"/>
</dbReference>
<comment type="caution">
    <text evidence="3">The sequence shown here is derived from an EMBL/GenBank/DDBJ whole genome shotgun (WGS) entry which is preliminary data.</text>
</comment>
<evidence type="ECO:0000313" key="3">
    <source>
        <dbReference type="EMBL" id="GAA1752741.1"/>
    </source>
</evidence>
<feature type="signal peptide" evidence="1">
    <location>
        <begin position="1"/>
        <end position="30"/>
    </location>
</feature>
<reference evidence="4" key="1">
    <citation type="journal article" date="2019" name="Int. J. Syst. Evol. Microbiol.">
        <title>The Global Catalogue of Microorganisms (GCM) 10K type strain sequencing project: providing services to taxonomists for standard genome sequencing and annotation.</title>
        <authorList>
            <consortium name="The Broad Institute Genomics Platform"/>
            <consortium name="The Broad Institute Genome Sequencing Center for Infectious Disease"/>
            <person name="Wu L."/>
            <person name="Ma J."/>
        </authorList>
    </citation>
    <scope>NUCLEOTIDE SEQUENCE [LARGE SCALE GENOMIC DNA]</scope>
    <source>
        <strain evidence="4">JCM 14319</strain>
    </source>
</reference>
<dbReference type="RefSeq" id="WP_232498537.1">
    <property type="nucleotide sequence ID" value="NZ_BAAANH010000001.1"/>
</dbReference>
<dbReference type="InterPro" id="IPR051922">
    <property type="entry name" value="Bact_Sporulation_Assoc"/>
</dbReference>
<evidence type="ECO:0000256" key="1">
    <source>
        <dbReference type="SAM" id="SignalP"/>
    </source>
</evidence>
<dbReference type="Pfam" id="PF06662">
    <property type="entry name" value="C5-epim_C"/>
    <property type="match status" value="1"/>
</dbReference>
<accession>A0ABP4WE09</accession>
<dbReference type="InterPro" id="IPR008928">
    <property type="entry name" value="6-hairpin_glycosidase_sf"/>
</dbReference>
<gene>
    <name evidence="3" type="ORF">GCM10009747_08120</name>
</gene>
<dbReference type="EMBL" id="BAAANH010000001">
    <property type="protein sequence ID" value="GAA1752741.1"/>
    <property type="molecule type" value="Genomic_DNA"/>
</dbReference>
<evidence type="ECO:0000313" key="4">
    <source>
        <dbReference type="Proteomes" id="UP001500506"/>
    </source>
</evidence>
<name>A0ABP4WE09_9MICO</name>
<dbReference type="Pfam" id="PF04122">
    <property type="entry name" value="CW_binding_2"/>
    <property type="match status" value="3"/>
</dbReference>
<dbReference type="PANTHER" id="PTHR30032">
    <property type="entry name" value="N-ACETYLMURAMOYL-L-ALANINE AMIDASE-RELATED"/>
    <property type="match status" value="1"/>
</dbReference>